<feature type="region of interest" description="Disordered" evidence="1">
    <location>
        <begin position="303"/>
        <end position="330"/>
    </location>
</feature>
<gene>
    <name evidence="6" type="ORF">DQ403_03325</name>
    <name evidence="5" type="ORF">KQ248_13440</name>
</gene>
<evidence type="ECO:0000256" key="2">
    <source>
        <dbReference type="SAM" id="Phobius"/>
    </source>
</evidence>
<feature type="transmembrane region" description="Helical" evidence="2">
    <location>
        <begin position="405"/>
        <end position="426"/>
    </location>
</feature>
<evidence type="ECO:0000259" key="4">
    <source>
        <dbReference type="Pfam" id="PF25607"/>
    </source>
</evidence>
<keyword evidence="3" id="KW-0732">Signal</keyword>
<dbReference type="Pfam" id="PF25607">
    <property type="entry name" value="DUF7939"/>
    <property type="match status" value="1"/>
</dbReference>
<dbReference type="EMBL" id="CP076683">
    <property type="protein sequence ID" value="QWV15560.1"/>
    <property type="molecule type" value="Genomic_DNA"/>
</dbReference>
<reference evidence="5 8" key="2">
    <citation type="submission" date="2021-06" db="EMBL/GenBank/DDBJ databases">
        <title>Microbial metabolic specificity influences pelagic lipid remineralization.</title>
        <authorList>
            <person name="Behrendt L."/>
            <person name="Hunter J.E."/>
            <person name="Alcolombri U."/>
            <person name="Smriga S."/>
            <person name="Mincer T."/>
            <person name="Lowenstein D.P."/>
            <person name="Peaudecerf F.J."/>
            <person name="Fernandez V.I."/>
            <person name="Fredricks H."/>
            <person name="Almblad H."/>
            <person name="Harrison J.J."/>
            <person name="Stocker R."/>
            <person name="Van Mooy B.A.S."/>
        </authorList>
    </citation>
    <scope>NUCLEOTIDE SEQUENCE [LARGE SCALE GENOMIC DNA]</scope>
    <source>
        <strain evidence="5 8">A252</strain>
    </source>
</reference>
<protein>
    <submittedName>
        <fullName evidence="5">BatD family protein</fullName>
    </submittedName>
    <submittedName>
        <fullName evidence="6">Protein BatD</fullName>
    </submittedName>
</protein>
<feature type="signal peptide" evidence="3">
    <location>
        <begin position="1"/>
        <end position="19"/>
    </location>
</feature>
<keyword evidence="8" id="KW-1185">Reference proteome</keyword>
<dbReference type="InterPro" id="IPR025738">
    <property type="entry name" value="BatD"/>
</dbReference>
<evidence type="ECO:0000256" key="1">
    <source>
        <dbReference type="SAM" id="MobiDB-lite"/>
    </source>
</evidence>
<dbReference type="AlphaFoldDB" id="A0A365Q089"/>
<organism evidence="6 7">
    <name type="scientific">Stutzerimonas zhaodongensis</name>
    <dbReference type="NCBI Taxonomy" id="1176257"/>
    <lineage>
        <taxon>Bacteria</taxon>
        <taxon>Pseudomonadati</taxon>
        <taxon>Pseudomonadota</taxon>
        <taxon>Gammaproteobacteria</taxon>
        <taxon>Pseudomonadales</taxon>
        <taxon>Pseudomonadaceae</taxon>
        <taxon>Stutzerimonas</taxon>
    </lineage>
</organism>
<name>A0A365Q089_9GAMM</name>
<dbReference type="Proteomes" id="UP000683436">
    <property type="component" value="Chromosome"/>
</dbReference>
<reference evidence="6 7" key="1">
    <citation type="submission" date="2018-06" db="EMBL/GenBank/DDBJ databases">
        <title>Whole genome sequencing of four bacterial strains from South Shetland trench revealing bio-synthetic gene clusters.</title>
        <authorList>
            <person name="Abdel-Mageed W.M."/>
            <person name="Lehri B."/>
            <person name="Jarmusch S.A."/>
            <person name="Miranda K."/>
            <person name="Goodfellow M."/>
            <person name="Jaspars M."/>
            <person name="Karlyshev A.V."/>
        </authorList>
    </citation>
    <scope>NUCLEOTIDE SEQUENCE [LARGE SCALE GENOMIC DNA]</scope>
    <source>
        <strain evidence="6 7">SST2</strain>
    </source>
</reference>
<evidence type="ECO:0000313" key="8">
    <source>
        <dbReference type="Proteomes" id="UP000683436"/>
    </source>
</evidence>
<proteinExistence type="predicted"/>
<dbReference type="PANTHER" id="PTHR40940">
    <property type="entry name" value="PROTEIN BATD-RELATED"/>
    <property type="match status" value="1"/>
</dbReference>
<dbReference type="Pfam" id="PF13584">
    <property type="entry name" value="BatD"/>
    <property type="match status" value="1"/>
</dbReference>
<keyword evidence="2" id="KW-1133">Transmembrane helix</keyword>
<dbReference type="PANTHER" id="PTHR40940:SF1">
    <property type="entry name" value="PROTEIN BATD"/>
    <property type="match status" value="1"/>
</dbReference>
<evidence type="ECO:0000313" key="6">
    <source>
        <dbReference type="EMBL" id="RBA62607.1"/>
    </source>
</evidence>
<dbReference type="Proteomes" id="UP000252554">
    <property type="component" value="Unassembled WGS sequence"/>
</dbReference>
<evidence type="ECO:0000313" key="7">
    <source>
        <dbReference type="Proteomes" id="UP000252554"/>
    </source>
</evidence>
<evidence type="ECO:0000313" key="5">
    <source>
        <dbReference type="EMBL" id="QWV15560.1"/>
    </source>
</evidence>
<feature type="compositionally biased region" description="Polar residues" evidence="1">
    <location>
        <begin position="319"/>
        <end position="330"/>
    </location>
</feature>
<feature type="chain" id="PRO_5016745543" evidence="3">
    <location>
        <begin position="20"/>
        <end position="540"/>
    </location>
</feature>
<keyword evidence="2" id="KW-0472">Membrane</keyword>
<evidence type="ECO:0000256" key="3">
    <source>
        <dbReference type="SAM" id="SignalP"/>
    </source>
</evidence>
<accession>A0A365Q089</accession>
<feature type="domain" description="DUF7939" evidence="4">
    <location>
        <begin position="445"/>
        <end position="523"/>
    </location>
</feature>
<keyword evidence="2" id="KW-0812">Transmembrane</keyword>
<dbReference type="RefSeq" id="WP_128119249.1">
    <property type="nucleotide sequence ID" value="NZ_CP076683.1"/>
</dbReference>
<dbReference type="EMBL" id="QNTV01000001">
    <property type="protein sequence ID" value="RBA62607.1"/>
    <property type="molecule type" value="Genomic_DNA"/>
</dbReference>
<sequence>MMRWLTLVFLLLLGLQTNAATLLARVDRTELSLDETVELTLETADGTAFGKPDLQPLDGLFKVSGTRQSNQLAGANGEAKAITQWQVTLQPQQTGYVVIPPLQLGDARSEPITLHVTEPSAGDSDLLAPIFIDASLDQEVAYVQAQVLLTLRIYHSVSLYDDSTLSPLQMSDALVERLGEPRTYEKDINGVRHGVIEIRYALFPQKSGELTIPAQLFSATTVAPATGDQYGSRFGRSTQVKSPTIPLTVKAKPAEYPADVPWLPARSLTLVEAWSPEPADAQLGEALTRSLLLKADGLTSSQLPPIGSTEVPGLRSYPDQPTLNNEITTNGVSGSREQREALVATRTGDFQLPPVEVVWWNTLDDRLERSTLPGRNLLVADNPNLQQPTIDTPDVPEQREARRLWPWQLSSALLALTTLLGFGLWLHARSQPAVIRTVQTGPTPRSLLDDLKRACLANDTQATRHALDAWARQQPETLADMAARFEPLSDALDGLNGALYSETGQRWQGEALWQAIQSLPARQAGDAEREASALPPLYPR</sequence>
<dbReference type="InterPro" id="IPR057699">
    <property type="entry name" value="DUF7939"/>
</dbReference>